<dbReference type="EC" id="3.6.4.13" evidence="1"/>
<dbReference type="InterPro" id="IPR014001">
    <property type="entry name" value="Helicase_ATP-bd"/>
</dbReference>
<dbReference type="InterPro" id="IPR027417">
    <property type="entry name" value="P-loop_NTPase"/>
</dbReference>
<dbReference type="Pfam" id="PF21010">
    <property type="entry name" value="HA2_C"/>
    <property type="match status" value="1"/>
</dbReference>
<dbReference type="InterPro" id="IPR011709">
    <property type="entry name" value="DEAD-box_helicase_OB_fold"/>
</dbReference>
<dbReference type="Gene3D" id="1.20.120.1080">
    <property type="match status" value="1"/>
</dbReference>
<keyword evidence="4" id="KW-0347">Helicase</keyword>
<reference evidence="9 10" key="1">
    <citation type="submission" date="2024-06" db="EMBL/GenBank/DDBJ databases">
        <authorList>
            <person name="Kraege A."/>
            <person name="Thomma B."/>
        </authorList>
    </citation>
    <scope>NUCLEOTIDE SEQUENCE [LARGE SCALE GENOMIC DNA]</scope>
</reference>
<dbReference type="PANTHER" id="PTHR18934:SF118">
    <property type="entry name" value="ATP-DEPENDENT RNA HELICASE DHX33"/>
    <property type="match status" value="1"/>
</dbReference>
<evidence type="ECO:0000256" key="1">
    <source>
        <dbReference type="ARBA" id="ARBA00012552"/>
    </source>
</evidence>
<feature type="domain" description="Helicase C-terminal" evidence="8">
    <location>
        <begin position="215"/>
        <end position="393"/>
    </location>
</feature>
<dbReference type="SUPFAM" id="SSF52540">
    <property type="entry name" value="P-loop containing nucleoside triphosphate hydrolases"/>
    <property type="match status" value="1"/>
</dbReference>
<comment type="catalytic activity">
    <reaction evidence="6">
        <text>ATP + H2O = ADP + phosphate + H(+)</text>
        <dbReference type="Rhea" id="RHEA:13065"/>
        <dbReference type="ChEBI" id="CHEBI:15377"/>
        <dbReference type="ChEBI" id="CHEBI:15378"/>
        <dbReference type="ChEBI" id="CHEBI:30616"/>
        <dbReference type="ChEBI" id="CHEBI:43474"/>
        <dbReference type="ChEBI" id="CHEBI:456216"/>
        <dbReference type="EC" id="3.6.4.13"/>
    </reaction>
</comment>
<comment type="caution">
    <text evidence="9">The sequence shown here is derived from an EMBL/GenBank/DDBJ whole genome shotgun (WGS) entry which is preliminary data.</text>
</comment>
<evidence type="ECO:0000313" key="9">
    <source>
        <dbReference type="EMBL" id="CAL5223385.1"/>
    </source>
</evidence>
<evidence type="ECO:0000259" key="8">
    <source>
        <dbReference type="PROSITE" id="PS51194"/>
    </source>
</evidence>
<dbReference type="SMART" id="SM00487">
    <property type="entry name" value="DEXDc"/>
    <property type="match status" value="1"/>
</dbReference>
<dbReference type="Pfam" id="PF07717">
    <property type="entry name" value="OB_NTP_bind"/>
    <property type="match status" value="1"/>
</dbReference>
<sequence length="647" mass="71203">MPEVISGTVTKASGDVTKRLPIAETRNELLQLIRAHDTTILVGETGSGKSTQLPQFLLQAGMARGGCIAVTQPRRVAAISVARRVAQEMGVKLGSEVGYNVRFDDTSCPDTRIRYLTDGMLVREALVDPDLKRYKVIILDEAHERTLSTDILFAIVKHLQVRRQKDLKVIVMSATLDAAKFADFFRAGKIVHIVGRQHPVQVLYLPEPVDSYLDAVLKAVLQIHAQQPAGDILAFLTGQEEIDTLQRLIPERAGQMSGLDGPEKLVIVPIFAALPPEQQARVFEDAPAGSRKVILATNIAETSITVPGVRYVVDPGFVKARSYSSRTGADSLQVVPISKAQARQRSGRAGREGPGVAFRLYKEETFQSLPAATVPEIQRVSLTSLMLQLKQLNVQQPQNFDFMDKPSTSAMLRALELLLALGALDSEGTLTSLGRQMVRLPIEPVFAKVLLSGAELGCSQEALTIVAAASTDPIFFTPRNKQDSAAQAWKPFFSSTGDHITKLNVFKSFLEVRKPDRRRWCAERMLNFRSLKKAVDIRAQLAQHLKQLKVPMVSCGSDTAPIQRALLSGLFINAAILLPDNTYRLQASSQTVSIHPSSVLHGRKPRCIVFDELLRTTRRYARNVTAVEPSWLPEAAPMYFHGKTGNV</sequence>
<name>A0ABP1FU23_9CHLO</name>
<evidence type="ECO:0000256" key="5">
    <source>
        <dbReference type="ARBA" id="ARBA00022840"/>
    </source>
</evidence>
<gene>
    <name evidence="9" type="primary">g5893</name>
    <name evidence="9" type="ORF">VP750_LOCUS5044</name>
</gene>
<keyword evidence="10" id="KW-1185">Reference proteome</keyword>
<feature type="domain" description="Helicase ATP-binding" evidence="7">
    <location>
        <begin position="30"/>
        <end position="194"/>
    </location>
</feature>
<proteinExistence type="predicted"/>
<dbReference type="InterPro" id="IPR007502">
    <property type="entry name" value="Helicase-assoc_dom"/>
</dbReference>
<evidence type="ECO:0000256" key="4">
    <source>
        <dbReference type="ARBA" id="ARBA00022806"/>
    </source>
</evidence>
<dbReference type="Pfam" id="PF04408">
    <property type="entry name" value="WHD_HA2"/>
    <property type="match status" value="1"/>
</dbReference>
<dbReference type="SMART" id="SM00382">
    <property type="entry name" value="AAA"/>
    <property type="match status" value="1"/>
</dbReference>
<dbReference type="InterPro" id="IPR048333">
    <property type="entry name" value="HA2_WH"/>
</dbReference>
<evidence type="ECO:0000256" key="6">
    <source>
        <dbReference type="ARBA" id="ARBA00047984"/>
    </source>
</evidence>
<protein>
    <recommendedName>
        <fullName evidence="1">RNA helicase</fullName>
        <ecNumber evidence="1">3.6.4.13</ecNumber>
    </recommendedName>
</protein>
<dbReference type="SMART" id="SM00847">
    <property type="entry name" value="HA2"/>
    <property type="match status" value="1"/>
</dbReference>
<dbReference type="PROSITE" id="PS51194">
    <property type="entry name" value="HELICASE_CTER"/>
    <property type="match status" value="1"/>
</dbReference>
<evidence type="ECO:0000259" key="7">
    <source>
        <dbReference type="PROSITE" id="PS51192"/>
    </source>
</evidence>
<evidence type="ECO:0000313" key="10">
    <source>
        <dbReference type="Proteomes" id="UP001497392"/>
    </source>
</evidence>
<dbReference type="InterPro" id="IPR003593">
    <property type="entry name" value="AAA+_ATPase"/>
</dbReference>
<dbReference type="Pfam" id="PF00271">
    <property type="entry name" value="Helicase_C"/>
    <property type="match status" value="1"/>
</dbReference>
<dbReference type="PANTHER" id="PTHR18934">
    <property type="entry name" value="ATP-DEPENDENT RNA HELICASE"/>
    <property type="match status" value="1"/>
</dbReference>
<evidence type="ECO:0000256" key="2">
    <source>
        <dbReference type="ARBA" id="ARBA00022741"/>
    </source>
</evidence>
<organism evidence="9 10">
    <name type="scientific">Coccomyxa viridis</name>
    <dbReference type="NCBI Taxonomy" id="1274662"/>
    <lineage>
        <taxon>Eukaryota</taxon>
        <taxon>Viridiplantae</taxon>
        <taxon>Chlorophyta</taxon>
        <taxon>core chlorophytes</taxon>
        <taxon>Trebouxiophyceae</taxon>
        <taxon>Trebouxiophyceae incertae sedis</taxon>
        <taxon>Coccomyxaceae</taxon>
        <taxon>Coccomyxa</taxon>
    </lineage>
</organism>
<dbReference type="Gene3D" id="3.40.50.300">
    <property type="entry name" value="P-loop containing nucleotide triphosphate hydrolases"/>
    <property type="match status" value="2"/>
</dbReference>
<accession>A0ABP1FU23</accession>
<keyword evidence="5" id="KW-0067">ATP-binding</keyword>
<dbReference type="EMBL" id="CAXHTA020000008">
    <property type="protein sequence ID" value="CAL5223385.1"/>
    <property type="molecule type" value="Genomic_DNA"/>
</dbReference>
<dbReference type="InterPro" id="IPR011545">
    <property type="entry name" value="DEAD/DEAH_box_helicase_dom"/>
</dbReference>
<dbReference type="Proteomes" id="UP001497392">
    <property type="component" value="Unassembled WGS sequence"/>
</dbReference>
<keyword evidence="2" id="KW-0547">Nucleotide-binding</keyword>
<evidence type="ECO:0000256" key="3">
    <source>
        <dbReference type="ARBA" id="ARBA00022801"/>
    </source>
</evidence>
<dbReference type="CDD" id="cd18791">
    <property type="entry name" value="SF2_C_RHA"/>
    <property type="match status" value="1"/>
</dbReference>
<dbReference type="SMART" id="SM00490">
    <property type="entry name" value="HELICc"/>
    <property type="match status" value="1"/>
</dbReference>
<dbReference type="InterPro" id="IPR001650">
    <property type="entry name" value="Helicase_C-like"/>
</dbReference>
<dbReference type="Pfam" id="PF00270">
    <property type="entry name" value="DEAD"/>
    <property type="match status" value="1"/>
</dbReference>
<keyword evidence="3" id="KW-0378">Hydrolase</keyword>
<dbReference type="PROSITE" id="PS51192">
    <property type="entry name" value="HELICASE_ATP_BIND_1"/>
    <property type="match status" value="1"/>
</dbReference>